<evidence type="ECO:0000313" key="3">
    <source>
        <dbReference type="Proteomes" id="UP000305881"/>
    </source>
</evidence>
<accession>A0A4P9UMS1</accession>
<dbReference type="AlphaFoldDB" id="A0A4P9UMS1"/>
<feature type="compositionally biased region" description="Basic and acidic residues" evidence="1">
    <location>
        <begin position="70"/>
        <end position="79"/>
    </location>
</feature>
<proteinExistence type="predicted"/>
<dbReference type="InterPro" id="IPR014991">
    <property type="entry name" value="DUF1840"/>
</dbReference>
<sequence length="108" mass="11882">MLVTFSCDVYPNTTYFGDIAQTLLKMMGKRGNVPGAILAKDVPIALEQLQSALEKQKAQSSVNSDDETDAGQKHWKEKPVPLAHRALPLIELLTAAAKANCNVMWDRN</sequence>
<organism evidence="2 3">
    <name type="scientific">Methylotuvimicrobium buryatense</name>
    <name type="common">Methylomicrobium buryatense</name>
    <dbReference type="NCBI Taxonomy" id="95641"/>
    <lineage>
        <taxon>Bacteria</taxon>
        <taxon>Pseudomonadati</taxon>
        <taxon>Pseudomonadota</taxon>
        <taxon>Gammaproteobacteria</taxon>
        <taxon>Methylococcales</taxon>
        <taxon>Methylococcaceae</taxon>
        <taxon>Methylotuvimicrobium</taxon>
    </lineage>
</organism>
<keyword evidence="3" id="KW-1185">Reference proteome</keyword>
<dbReference type="Pfam" id="PF08895">
    <property type="entry name" value="DUF1840"/>
    <property type="match status" value="1"/>
</dbReference>
<feature type="region of interest" description="Disordered" evidence="1">
    <location>
        <begin position="55"/>
        <end position="79"/>
    </location>
</feature>
<evidence type="ECO:0000256" key="1">
    <source>
        <dbReference type="SAM" id="MobiDB-lite"/>
    </source>
</evidence>
<name>A0A4P9UMS1_METBY</name>
<dbReference type="OrthoDB" id="5625523at2"/>
<dbReference type="RefSeq" id="WP_017839690.1">
    <property type="nucleotide sequence ID" value="NZ_CP035467.1"/>
</dbReference>
<dbReference type="Proteomes" id="UP000305881">
    <property type="component" value="Chromosome"/>
</dbReference>
<dbReference type="EMBL" id="CP035467">
    <property type="protein sequence ID" value="QCW82477.1"/>
    <property type="molecule type" value="Genomic_DNA"/>
</dbReference>
<evidence type="ECO:0000313" key="2">
    <source>
        <dbReference type="EMBL" id="QCW82477.1"/>
    </source>
</evidence>
<dbReference type="STRING" id="675511.GCA_000341735_01098"/>
<reference evidence="3" key="1">
    <citation type="journal article" date="2019" name="J. Bacteriol.">
        <title>A Mutagenic Screen Identifies a TonB-Dependent Receptor Required for the Lanthanide Metal Switch in the Type I Methanotroph 'Methylotuvimicrobium buryatense' 5GB1C.</title>
        <authorList>
            <person name="Groom J.D."/>
            <person name="Ford S.M."/>
            <person name="Pesesky M.W."/>
            <person name="Lidstrom M.E."/>
        </authorList>
    </citation>
    <scope>NUCLEOTIDE SEQUENCE [LARGE SCALE GENOMIC DNA]</scope>
    <source>
        <strain evidence="3">5GB1C</strain>
    </source>
</reference>
<gene>
    <name evidence="2" type="ORF">EQU24_09700</name>
</gene>
<protein>
    <submittedName>
        <fullName evidence="2">DUF1840 domain-containing protein</fullName>
    </submittedName>
</protein>
<dbReference type="KEGG" id="mbur:EQU24_09700"/>